<dbReference type="Pfam" id="PF12172">
    <property type="entry name" value="zf-ChsH2"/>
    <property type="match status" value="1"/>
</dbReference>
<dbReference type="STRING" id="410359.Pcal_0836"/>
<dbReference type="AlphaFoldDB" id="A3MUE5"/>
<dbReference type="PANTHER" id="PTHR34075">
    <property type="entry name" value="BLR3430 PROTEIN"/>
    <property type="match status" value="1"/>
</dbReference>
<evidence type="ECO:0000259" key="1">
    <source>
        <dbReference type="Pfam" id="PF01796"/>
    </source>
</evidence>
<dbReference type="InterPro" id="IPR052513">
    <property type="entry name" value="Thioester_dehydratase-like"/>
</dbReference>
<dbReference type="Pfam" id="PF01796">
    <property type="entry name" value="OB_ChsH2_C"/>
    <property type="match status" value="1"/>
</dbReference>
<dbReference type="PANTHER" id="PTHR34075:SF6">
    <property type="entry name" value="DNA-BINDING PROTEIN"/>
    <property type="match status" value="1"/>
</dbReference>
<dbReference type="EMBL" id="CP000561">
    <property type="protein sequence ID" value="ABO08262.1"/>
    <property type="molecule type" value="Genomic_DNA"/>
</dbReference>
<dbReference type="eggNOG" id="arCOG01283">
    <property type="taxonomic scope" value="Archaea"/>
</dbReference>
<dbReference type="Gene3D" id="6.10.30.10">
    <property type="match status" value="1"/>
</dbReference>
<name>A3MUE5_PYRCJ</name>
<keyword evidence="4" id="KW-1185">Reference proteome</keyword>
<evidence type="ECO:0000313" key="3">
    <source>
        <dbReference type="EMBL" id="ABO08262.1"/>
    </source>
</evidence>
<dbReference type="Proteomes" id="UP000001431">
    <property type="component" value="Chromosome"/>
</dbReference>
<evidence type="ECO:0000259" key="2">
    <source>
        <dbReference type="Pfam" id="PF12172"/>
    </source>
</evidence>
<dbReference type="InterPro" id="IPR002878">
    <property type="entry name" value="ChsH2_C"/>
</dbReference>
<feature type="domain" description="ChsH2 rubredoxin-like zinc ribbon" evidence="2">
    <location>
        <begin position="74"/>
        <end position="109"/>
    </location>
</feature>
<sequence length="189" mass="21332">MEGGKPIGENVVAAVTKTLDKLYKEPLAQLEALINATGLPVYKDPKTGALLWVDVRELRLRFTLSVNKIAKFVEGLAEGKLFYTQCKRCGAKYFPPQADCPKCKSSDMEWREVTPEGELLTWTVINVKPASFSYHGDYVVGIVRMADGFNITAWVEADPKTLRPGMKMRLVVGRRPGENYITYWFRPQI</sequence>
<evidence type="ECO:0000313" key="4">
    <source>
        <dbReference type="Proteomes" id="UP000001431"/>
    </source>
</evidence>
<reference evidence="3" key="1">
    <citation type="submission" date="2007-02" db="EMBL/GenBank/DDBJ databases">
        <title>Complete sequence of Pyrobaculum calidifontis JCM 11548.</title>
        <authorList>
            <consortium name="US DOE Joint Genome Institute"/>
            <person name="Copeland A."/>
            <person name="Lucas S."/>
            <person name="Lapidus A."/>
            <person name="Barry K."/>
            <person name="Glavina del Rio T."/>
            <person name="Dalin E."/>
            <person name="Tice H."/>
            <person name="Pitluck S."/>
            <person name="Chain P."/>
            <person name="Malfatti S."/>
            <person name="Shin M."/>
            <person name="Vergez L."/>
            <person name="Schmutz J."/>
            <person name="Larimer F."/>
            <person name="Land M."/>
            <person name="Hauser L."/>
            <person name="Kyrpides N."/>
            <person name="Mikhailova N."/>
            <person name="Cozen A.E."/>
            <person name="Fitz-Gibbon S.T."/>
            <person name="House C.H."/>
            <person name="Saltikov C."/>
            <person name="Lowe T.M."/>
            <person name="Richardson P."/>
        </authorList>
    </citation>
    <scope>NUCLEOTIDE SEQUENCE [LARGE SCALE GENOMIC DNA]</scope>
    <source>
        <strain evidence="3">JCM 11548</strain>
    </source>
</reference>
<accession>A3MUE5</accession>
<organism evidence="3 4">
    <name type="scientific">Pyrobaculum calidifontis (strain DSM 21063 / JCM 11548 / VA1)</name>
    <dbReference type="NCBI Taxonomy" id="410359"/>
    <lineage>
        <taxon>Archaea</taxon>
        <taxon>Thermoproteota</taxon>
        <taxon>Thermoprotei</taxon>
        <taxon>Thermoproteales</taxon>
        <taxon>Thermoproteaceae</taxon>
        <taxon>Pyrobaculum</taxon>
    </lineage>
</organism>
<proteinExistence type="predicted"/>
<dbReference type="RefSeq" id="WP_011849520.1">
    <property type="nucleotide sequence ID" value="NC_009073.1"/>
</dbReference>
<dbReference type="InterPro" id="IPR012340">
    <property type="entry name" value="NA-bd_OB-fold"/>
</dbReference>
<dbReference type="InterPro" id="IPR022002">
    <property type="entry name" value="ChsH2_Znr"/>
</dbReference>
<dbReference type="SUPFAM" id="SSF50249">
    <property type="entry name" value="Nucleic acid-binding proteins"/>
    <property type="match status" value="1"/>
</dbReference>
<feature type="domain" description="ChsH2 C-terminal OB-fold" evidence="1">
    <location>
        <begin position="110"/>
        <end position="172"/>
    </location>
</feature>
<protein>
    <recommendedName>
        <fullName evidence="5">3-hydroxybutyryl-CoA epimerase</fullName>
    </recommendedName>
</protein>
<dbReference type="HOGENOM" id="CLU_119412_2_1_2"/>
<dbReference type="GeneID" id="4908888"/>
<evidence type="ECO:0008006" key="5">
    <source>
        <dbReference type="Google" id="ProtNLM"/>
    </source>
</evidence>
<dbReference type="KEGG" id="pcl:Pcal_0836"/>
<gene>
    <name evidence="3" type="ordered locus">Pcal_0836</name>
</gene>